<dbReference type="InterPro" id="IPR001173">
    <property type="entry name" value="Glyco_trans_2-like"/>
</dbReference>
<proteinExistence type="predicted"/>
<dbReference type="RefSeq" id="WP_088153108.1">
    <property type="nucleotide sequence ID" value="NZ_NHON01000045.1"/>
</dbReference>
<dbReference type="Gene3D" id="3.90.550.10">
    <property type="entry name" value="Spore Coat Polysaccharide Biosynthesis Protein SpsA, Chain A"/>
    <property type="match status" value="1"/>
</dbReference>
<dbReference type="GO" id="GO:0016758">
    <property type="term" value="F:hexosyltransferase activity"/>
    <property type="evidence" value="ECO:0007669"/>
    <property type="project" value="UniProtKB-ARBA"/>
</dbReference>
<keyword evidence="3" id="KW-1185">Reference proteome</keyword>
<evidence type="ECO:0000313" key="3">
    <source>
        <dbReference type="Proteomes" id="UP000196655"/>
    </source>
</evidence>
<gene>
    <name evidence="2" type="ORF">BWR60_21735</name>
</gene>
<dbReference type="CDD" id="cd04196">
    <property type="entry name" value="GT_2_like_d"/>
    <property type="match status" value="1"/>
</dbReference>
<feature type="domain" description="Glycosyltransferase 2-like" evidence="1">
    <location>
        <begin position="16"/>
        <end position="121"/>
    </location>
</feature>
<dbReference type="SUPFAM" id="SSF53448">
    <property type="entry name" value="Nucleotide-diphospho-sugar transferases"/>
    <property type="match status" value="1"/>
</dbReference>
<accession>A0A211ZID1</accession>
<dbReference type="PANTHER" id="PTHR22916:SF3">
    <property type="entry name" value="UDP-GLCNAC:BETAGAL BETA-1,3-N-ACETYLGLUCOSAMINYLTRANSFERASE-LIKE PROTEIN 1"/>
    <property type="match status" value="1"/>
</dbReference>
<comment type="caution">
    <text evidence="2">The sequence shown here is derived from an EMBL/GenBank/DDBJ whole genome shotgun (WGS) entry which is preliminary data.</text>
</comment>
<dbReference type="EMBL" id="NHON01000045">
    <property type="protein sequence ID" value="OWJ64993.1"/>
    <property type="molecule type" value="Genomic_DNA"/>
</dbReference>
<organism evidence="2 3">
    <name type="scientific">Inquilinus limosus</name>
    <dbReference type="NCBI Taxonomy" id="171674"/>
    <lineage>
        <taxon>Bacteria</taxon>
        <taxon>Pseudomonadati</taxon>
        <taxon>Pseudomonadota</taxon>
        <taxon>Alphaproteobacteria</taxon>
        <taxon>Rhodospirillales</taxon>
        <taxon>Rhodospirillaceae</taxon>
        <taxon>Inquilinus</taxon>
    </lineage>
</organism>
<dbReference type="STRING" id="1122125.GCA_000423185_05041"/>
<reference evidence="3" key="1">
    <citation type="submission" date="2017-05" db="EMBL/GenBank/DDBJ databases">
        <authorList>
            <person name="Macchi M."/>
            <person name="Festa S."/>
            <person name="Coppotelli B.M."/>
            <person name="Morelli I.S."/>
        </authorList>
    </citation>
    <scope>NUCLEOTIDE SEQUENCE [LARGE SCALE GENOMIC DNA]</scope>
    <source>
        <strain evidence="3">I</strain>
    </source>
</reference>
<sequence length="322" mass="35447">MTDDRSTDAGGPEVDVLVATYNGESFLPPLLDSLLQQSHARVNVIIGDDGSRDRTRAVVDAYRPKFGRLDFHDFSAEASHGASINFSRLMGKAGADYVMFCDQDDVWLPTKIERTLRLMRSVEAVRGAELPVLVHTDLRVVGPDLAPIAESMWRSQGIDPEQTSVRRLIVENNVTGCTAMINRALLRLVGEVPPQAIMHDWWIALAAANFGAIAHLPEQTILYRQHGGNAIGAKRWGAAAIYRQMIDVLAGGGAAASVQKTIDQAAAFLARHGDRMDEATRALFTRYAAVKSMPKFERKLFLIRNGLVKTKWQKSLGQILVT</sequence>
<dbReference type="Pfam" id="PF00535">
    <property type="entry name" value="Glycos_transf_2"/>
    <property type="match status" value="1"/>
</dbReference>
<dbReference type="OrthoDB" id="6383742at2"/>
<dbReference type="Proteomes" id="UP000196655">
    <property type="component" value="Unassembled WGS sequence"/>
</dbReference>
<dbReference type="AlphaFoldDB" id="A0A211ZID1"/>
<evidence type="ECO:0000259" key="1">
    <source>
        <dbReference type="Pfam" id="PF00535"/>
    </source>
</evidence>
<name>A0A211ZID1_9PROT</name>
<evidence type="ECO:0000313" key="2">
    <source>
        <dbReference type="EMBL" id="OWJ64993.1"/>
    </source>
</evidence>
<protein>
    <recommendedName>
        <fullName evidence="1">Glycosyltransferase 2-like domain-containing protein</fullName>
    </recommendedName>
</protein>
<dbReference type="PANTHER" id="PTHR22916">
    <property type="entry name" value="GLYCOSYLTRANSFERASE"/>
    <property type="match status" value="1"/>
</dbReference>
<dbReference type="InterPro" id="IPR029044">
    <property type="entry name" value="Nucleotide-diphossugar_trans"/>
</dbReference>